<accession>A0A8J7Z7A5</accession>
<dbReference type="Proteomes" id="UP000646053">
    <property type="component" value="Unassembled WGS sequence"/>
</dbReference>
<evidence type="ECO:0000313" key="1">
    <source>
        <dbReference type="EMBL" id="NDJ19226.1"/>
    </source>
</evidence>
<name>A0A8J7Z7A5_9CYAN</name>
<proteinExistence type="predicted"/>
<protein>
    <submittedName>
        <fullName evidence="1">Uncharacterized protein</fullName>
    </submittedName>
</protein>
<keyword evidence="2" id="KW-1185">Reference proteome</keyword>
<dbReference type="EMBL" id="WVIE01000027">
    <property type="protein sequence ID" value="NDJ19226.1"/>
    <property type="molecule type" value="Genomic_DNA"/>
</dbReference>
<sequence>MTPVELNQKGFKALVDALGYVDAVRFLKQFDNGSGDYTQERRQWLDHLSLDDIWADLQQRQIETQE</sequence>
<organism evidence="1 2">
    <name type="scientific">Myxacorys almedinensis A</name>
    <dbReference type="NCBI Taxonomy" id="2690445"/>
    <lineage>
        <taxon>Bacteria</taxon>
        <taxon>Bacillati</taxon>
        <taxon>Cyanobacteriota</taxon>
        <taxon>Cyanophyceae</taxon>
        <taxon>Leptolyngbyales</taxon>
        <taxon>Leptolyngbyaceae</taxon>
        <taxon>Myxacorys</taxon>
        <taxon>Myxacorys almedinensis</taxon>
    </lineage>
</organism>
<dbReference type="AlphaFoldDB" id="A0A8J7Z7A5"/>
<evidence type="ECO:0000313" key="2">
    <source>
        <dbReference type="Proteomes" id="UP000646053"/>
    </source>
</evidence>
<comment type="caution">
    <text evidence="1">The sequence shown here is derived from an EMBL/GenBank/DDBJ whole genome shotgun (WGS) entry which is preliminary data.</text>
</comment>
<dbReference type="RefSeq" id="WP_162424755.1">
    <property type="nucleotide sequence ID" value="NZ_WVIE01000027.1"/>
</dbReference>
<reference evidence="1" key="1">
    <citation type="submission" date="2019-12" db="EMBL/GenBank/DDBJ databases">
        <title>High-Quality draft genome sequences of three cyanobacteria isolated from the limestone walls of the Old Cathedral of Coimbra.</title>
        <authorList>
            <person name="Tiago I."/>
            <person name="Soares F."/>
            <person name="Portugal A."/>
        </authorList>
    </citation>
    <scope>NUCLEOTIDE SEQUENCE</scope>
    <source>
        <strain evidence="1">A</strain>
    </source>
</reference>
<gene>
    <name evidence="1" type="ORF">GS601_18345</name>
</gene>